<evidence type="ECO:0000313" key="1">
    <source>
        <dbReference type="EMBL" id="KAI0028902.1"/>
    </source>
</evidence>
<evidence type="ECO:0000313" key="2">
    <source>
        <dbReference type="Proteomes" id="UP000814128"/>
    </source>
</evidence>
<organism evidence="1 2">
    <name type="scientific">Vararia minispora EC-137</name>
    <dbReference type="NCBI Taxonomy" id="1314806"/>
    <lineage>
        <taxon>Eukaryota</taxon>
        <taxon>Fungi</taxon>
        <taxon>Dikarya</taxon>
        <taxon>Basidiomycota</taxon>
        <taxon>Agaricomycotina</taxon>
        <taxon>Agaricomycetes</taxon>
        <taxon>Russulales</taxon>
        <taxon>Lachnocladiaceae</taxon>
        <taxon>Vararia</taxon>
    </lineage>
</organism>
<reference evidence="1" key="2">
    <citation type="journal article" date="2022" name="New Phytol.">
        <title>Evolutionary transition to the ectomycorrhizal habit in the genomes of a hyperdiverse lineage of mushroom-forming fungi.</title>
        <authorList>
            <person name="Looney B."/>
            <person name="Miyauchi S."/>
            <person name="Morin E."/>
            <person name="Drula E."/>
            <person name="Courty P.E."/>
            <person name="Kohler A."/>
            <person name="Kuo A."/>
            <person name="LaButti K."/>
            <person name="Pangilinan J."/>
            <person name="Lipzen A."/>
            <person name="Riley R."/>
            <person name="Andreopoulos W."/>
            <person name="He G."/>
            <person name="Johnson J."/>
            <person name="Nolan M."/>
            <person name="Tritt A."/>
            <person name="Barry K.W."/>
            <person name="Grigoriev I.V."/>
            <person name="Nagy L.G."/>
            <person name="Hibbett D."/>
            <person name="Henrissat B."/>
            <person name="Matheny P.B."/>
            <person name="Labbe J."/>
            <person name="Martin F.M."/>
        </authorList>
    </citation>
    <scope>NUCLEOTIDE SEQUENCE</scope>
    <source>
        <strain evidence="1">EC-137</strain>
    </source>
</reference>
<comment type="caution">
    <text evidence="1">The sequence shown here is derived from an EMBL/GenBank/DDBJ whole genome shotgun (WGS) entry which is preliminary data.</text>
</comment>
<name>A0ACB8QAZ1_9AGAM</name>
<gene>
    <name evidence="1" type="ORF">K488DRAFT_89289</name>
</gene>
<protein>
    <submittedName>
        <fullName evidence="1">Uncharacterized protein</fullName>
    </submittedName>
</protein>
<accession>A0ACB8QAZ1</accession>
<reference evidence="1" key="1">
    <citation type="submission" date="2021-02" db="EMBL/GenBank/DDBJ databases">
        <authorList>
            <consortium name="DOE Joint Genome Institute"/>
            <person name="Ahrendt S."/>
            <person name="Looney B.P."/>
            <person name="Miyauchi S."/>
            <person name="Morin E."/>
            <person name="Drula E."/>
            <person name="Courty P.E."/>
            <person name="Chicoki N."/>
            <person name="Fauchery L."/>
            <person name="Kohler A."/>
            <person name="Kuo A."/>
            <person name="Labutti K."/>
            <person name="Pangilinan J."/>
            <person name="Lipzen A."/>
            <person name="Riley R."/>
            <person name="Andreopoulos W."/>
            <person name="He G."/>
            <person name="Johnson J."/>
            <person name="Barry K.W."/>
            <person name="Grigoriev I.V."/>
            <person name="Nagy L."/>
            <person name="Hibbett D."/>
            <person name="Henrissat B."/>
            <person name="Matheny P.B."/>
            <person name="Labbe J."/>
            <person name="Martin F."/>
        </authorList>
    </citation>
    <scope>NUCLEOTIDE SEQUENCE</scope>
    <source>
        <strain evidence="1">EC-137</strain>
    </source>
</reference>
<sequence>MSTFLRNRNNVVALFSEVVFYGAYIISFLQHTHFLSTQEPTTPVRRRVGLVVIWYLFAAASFDVASGVVALRNQDLGLWSVPTWLDTTLEIVTALSPQLTIILLHIICKEASAFTKFRISVMEMNTMALWYLISGVIDGNDHSALQNALCIFILCTMLGCEILFFSSIFAWLIKTLRVHPHPICQILVLIPASGVACSIILIACMTSILLRNSSLTSVLVGPMFQAACIAISTIAVRVSVKTPAKAAQADQDALATKLSGNAEASLLALRDIRSKSGVRLEEARPEEV</sequence>
<proteinExistence type="predicted"/>
<keyword evidence="2" id="KW-1185">Reference proteome</keyword>
<dbReference type="Proteomes" id="UP000814128">
    <property type="component" value="Unassembled WGS sequence"/>
</dbReference>
<dbReference type="EMBL" id="MU273714">
    <property type="protein sequence ID" value="KAI0028902.1"/>
    <property type="molecule type" value="Genomic_DNA"/>
</dbReference>